<dbReference type="PROSITE" id="PS00132">
    <property type="entry name" value="CARBOXYPEPT_ZN_1"/>
    <property type="match status" value="1"/>
</dbReference>
<dbReference type="GO" id="GO:0005615">
    <property type="term" value="C:extracellular space"/>
    <property type="evidence" value="ECO:0007669"/>
    <property type="project" value="TreeGrafter"/>
</dbReference>
<evidence type="ECO:0000256" key="9">
    <source>
        <dbReference type="ARBA" id="ARBA00023049"/>
    </source>
</evidence>
<keyword evidence="8" id="KW-0862">Zinc</keyword>
<name>A0A6P8Y914_THRPL</name>
<keyword evidence="14" id="KW-1185">Reference proteome</keyword>
<feature type="domain" description="Peptidase M14" evidence="13">
    <location>
        <begin position="160"/>
        <end position="457"/>
    </location>
</feature>
<dbReference type="Gene3D" id="3.40.630.10">
    <property type="entry name" value="Zn peptidases"/>
    <property type="match status" value="1"/>
</dbReference>
<evidence type="ECO:0000256" key="8">
    <source>
        <dbReference type="ARBA" id="ARBA00022833"/>
    </source>
</evidence>
<dbReference type="SUPFAM" id="SSF53187">
    <property type="entry name" value="Zn-dependent exopeptidases"/>
    <property type="match status" value="1"/>
</dbReference>
<reference evidence="15" key="1">
    <citation type="submission" date="2025-08" db="UniProtKB">
        <authorList>
            <consortium name="RefSeq"/>
        </authorList>
    </citation>
    <scope>IDENTIFICATION</scope>
    <source>
        <tissue evidence="15">Total insect</tissue>
    </source>
</reference>
<dbReference type="PRINTS" id="PR00765">
    <property type="entry name" value="CRBOXYPTASEA"/>
</dbReference>
<evidence type="ECO:0000256" key="1">
    <source>
        <dbReference type="ARBA" id="ARBA00001947"/>
    </source>
</evidence>
<evidence type="ECO:0000256" key="10">
    <source>
        <dbReference type="ARBA" id="ARBA00023157"/>
    </source>
</evidence>
<feature type="active site" description="Proton donor/acceptor" evidence="11">
    <location>
        <position position="416"/>
    </location>
</feature>
<feature type="signal peptide" evidence="12">
    <location>
        <begin position="1"/>
        <end position="17"/>
    </location>
</feature>
<dbReference type="PROSITE" id="PS52035">
    <property type="entry name" value="PEPTIDASE_M14"/>
    <property type="match status" value="1"/>
</dbReference>
<keyword evidence="10" id="KW-1015">Disulfide bond</keyword>
<dbReference type="Pfam" id="PF00246">
    <property type="entry name" value="Peptidase_M14"/>
    <property type="match status" value="1"/>
</dbReference>
<keyword evidence="9" id="KW-0482">Metalloprotease</keyword>
<keyword evidence="3" id="KW-0121">Carboxypeptidase</keyword>
<evidence type="ECO:0000256" key="11">
    <source>
        <dbReference type="PROSITE-ProRule" id="PRU01379"/>
    </source>
</evidence>
<dbReference type="FunFam" id="3.40.630.10:FF:000084">
    <property type="entry name" value="Carboxypeptidase B2"/>
    <property type="match status" value="1"/>
</dbReference>
<dbReference type="GO" id="GO:0006508">
    <property type="term" value="P:proteolysis"/>
    <property type="evidence" value="ECO:0007669"/>
    <property type="project" value="UniProtKB-KW"/>
</dbReference>
<dbReference type="SUPFAM" id="SSF54897">
    <property type="entry name" value="Protease propeptides/inhibitors"/>
    <property type="match status" value="1"/>
</dbReference>
<organism evidence="15">
    <name type="scientific">Thrips palmi</name>
    <name type="common">Melon thrips</name>
    <dbReference type="NCBI Taxonomy" id="161013"/>
    <lineage>
        <taxon>Eukaryota</taxon>
        <taxon>Metazoa</taxon>
        <taxon>Ecdysozoa</taxon>
        <taxon>Arthropoda</taxon>
        <taxon>Hexapoda</taxon>
        <taxon>Insecta</taxon>
        <taxon>Pterygota</taxon>
        <taxon>Neoptera</taxon>
        <taxon>Paraneoptera</taxon>
        <taxon>Thysanoptera</taxon>
        <taxon>Terebrantia</taxon>
        <taxon>Thripoidea</taxon>
        <taxon>Thripidae</taxon>
        <taxon>Thrips</taxon>
    </lineage>
</organism>
<dbReference type="InterPro" id="IPR036990">
    <property type="entry name" value="M14A-like_propep"/>
</dbReference>
<keyword evidence="7" id="KW-0378">Hydrolase</keyword>
<dbReference type="CDD" id="cd03860">
    <property type="entry name" value="M14_CP_A-B_like"/>
    <property type="match status" value="1"/>
</dbReference>
<dbReference type="SMART" id="SM00631">
    <property type="entry name" value="Zn_pept"/>
    <property type="match status" value="1"/>
</dbReference>
<evidence type="ECO:0000259" key="13">
    <source>
        <dbReference type="PROSITE" id="PS52035"/>
    </source>
</evidence>
<dbReference type="RefSeq" id="XP_034232626.1">
    <property type="nucleotide sequence ID" value="XM_034376735.1"/>
</dbReference>
<feature type="chain" id="PRO_5027981630" evidence="12">
    <location>
        <begin position="18"/>
        <end position="461"/>
    </location>
</feature>
<dbReference type="PANTHER" id="PTHR11705">
    <property type="entry name" value="PROTEASE FAMILY M14 CARBOXYPEPTIDASE A,B"/>
    <property type="match status" value="1"/>
</dbReference>
<protein>
    <submittedName>
        <fullName evidence="15">Zinc carboxypeptidase-like</fullName>
    </submittedName>
</protein>
<gene>
    <name evidence="15" type="primary">LOC117640316</name>
</gene>
<dbReference type="FunCoup" id="A0A6P8Y914">
    <property type="interactions" value="23"/>
</dbReference>
<dbReference type="AlphaFoldDB" id="A0A6P8Y914"/>
<evidence type="ECO:0000256" key="6">
    <source>
        <dbReference type="ARBA" id="ARBA00022729"/>
    </source>
</evidence>
<keyword evidence="6 12" id="KW-0732">Signal</keyword>
<dbReference type="KEGG" id="tpal:117640316"/>
<evidence type="ECO:0000256" key="3">
    <source>
        <dbReference type="ARBA" id="ARBA00022645"/>
    </source>
</evidence>
<dbReference type="InterPro" id="IPR000834">
    <property type="entry name" value="Peptidase_M14"/>
</dbReference>
<sequence>MARQLALLCLLAAVVAADVKQAVVEPVDAKQAVVEPVDAKQAVVDVKRALEAAQARVQDQAPVVRYDNHIVAKVVPSTQQQLDDLHAFFRVNGEIDVWKAPTKVGREVHFLASPDEYRWVTSALGEKGLKPEVIVSDVQRIIDNQTASITRAGDVFGWENYHRLSSMYSWMQSLVSHFPGVASLVDGGLSHEGRHMLGVRVAHAEGLPIVFLEAGIHAREWIGPATATYILHQLLMSADPRVQRVARSFEWHVFPSVNPDAYEYSHTTERLWRKSRRRFSFGCFGADLNRNFPYNWGTAGVSWNACSDIFPGSGAASEVETRYRIKYMEPLLPRMKAFIALHSYGQLLIFPWGDTTSKAANFDALAEVGTKAAEAYSSRYGTDVTLGNLATVLYPASGSSMDWAYSQGVPFAFTYELRPGHQSVDPRTGVGFLLPADLILPAAEETTDSVVAMLNAILDKW</sequence>
<dbReference type="Pfam" id="PF02244">
    <property type="entry name" value="Propep_M14"/>
    <property type="match status" value="1"/>
</dbReference>
<dbReference type="Proteomes" id="UP000515158">
    <property type="component" value="Unplaced"/>
</dbReference>
<proteinExistence type="inferred from homology"/>
<dbReference type="InterPro" id="IPR057246">
    <property type="entry name" value="CARBOXYPEPT_ZN_1"/>
</dbReference>
<dbReference type="InParanoid" id="A0A6P8Y914"/>
<dbReference type="GO" id="GO:0008270">
    <property type="term" value="F:zinc ion binding"/>
    <property type="evidence" value="ECO:0007669"/>
    <property type="project" value="InterPro"/>
</dbReference>
<keyword evidence="5" id="KW-0479">Metal-binding</keyword>
<keyword evidence="4" id="KW-0645">Protease</keyword>
<dbReference type="Gene3D" id="3.30.70.340">
    <property type="entry name" value="Metallocarboxypeptidase-like"/>
    <property type="match status" value="1"/>
</dbReference>
<dbReference type="InterPro" id="IPR003146">
    <property type="entry name" value="M14A_act_pep"/>
</dbReference>
<evidence type="ECO:0000256" key="7">
    <source>
        <dbReference type="ARBA" id="ARBA00022801"/>
    </source>
</evidence>
<dbReference type="GO" id="GO:0004181">
    <property type="term" value="F:metallocarboxypeptidase activity"/>
    <property type="evidence" value="ECO:0007669"/>
    <property type="project" value="InterPro"/>
</dbReference>
<dbReference type="GeneID" id="117640316"/>
<comment type="cofactor">
    <cofactor evidence="1">
        <name>Zn(2+)</name>
        <dbReference type="ChEBI" id="CHEBI:29105"/>
    </cofactor>
</comment>
<dbReference type="OrthoDB" id="3626597at2759"/>
<evidence type="ECO:0000313" key="15">
    <source>
        <dbReference type="RefSeq" id="XP_034232626.1"/>
    </source>
</evidence>
<dbReference type="PANTHER" id="PTHR11705:SF153">
    <property type="entry name" value="ZINC CARBOXYPEPTIDASE A 1-LIKE PROTEIN"/>
    <property type="match status" value="1"/>
</dbReference>
<evidence type="ECO:0000256" key="2">
    <source>
        <dbReference type="ARBA" id="ARBA00005988"/>
    </source>
</evidence>
<evidence type="ECO:0000256" key="12">
    <source>
        <dbReference type="SAM" id="SignalP"/>
    </source>
</evidence>
<evidence type="ECO:0000256" key="4">
    <source>
        <dbReference type="ARBA" id="ARBA00022670"/>
    </source>
</evidence>
<comment type="similarity">
    <text evidence="2 11">Belongs to the peptidase M14 family.</text>
</comment>
<accession>A0A6P8Y914</accession>
<evidence type="ECO:0000313" key="14">
    <source>
        <dbReference type="Proteomes" id="UP000515158"/>
    </source>
</evidence>
<evidence type="ECO:0000256" key="5">
    <source>
        <dbReference type="ARBA" id="ARBA00022723"/>
    </source>
</evidence>